<reference evidence="1" key="1">
    <citation type="journal article" date="2014" name="Front. Microbiol.">
        <title>High frequency of phylogenetically diverse reductive dehalogenase-homologous genes in deep subseafloor sedimentary metagenomes.</title>
        <authorList>
            <person name="Kawai M."/>
            <person name="Futagami T."/>
            <person name="Toyoda A."/>
            <person name="Takaki Y."/>
            <person name="Nishi S."/>
            <person name="Hori S."/>
            <person name="Arai W."/>
            <person name="Tsubouchi T."/>
            <person name="Morono Y."/>
            <person name="Uchiyama I."/>
            <person name="Ito T."/>
            <person name="Fujiyama A."/>
            <person name="Inagaki F."/>
            <person name="Takami H."/>
        </authorList>
    </citation>
    <scope>NUCLEOTIDE SEQUENCE</scope>
    <source>
        <strain evidence="1">Expedition CK06-06</strain>
    </source>
</reference>
<dbReference type="AlphaFoldDB" id="X1MBD2"/>
<comment type="caution">
    <text evidence="1">The sequence shown here is derived from an EMBL/GenBank/DDBJ whole genome shotgun (WGS) entry which is preliminary data.</text>
</comment>
<name>X1MBD2_9ZZZZ</name>
<dbReference type="EMBL" id="BARV01006637">
    <property type="protein sequence ID" value="GAI15416.1"/>
    <property type="molecule type" value="Genomic_DNA"/>
</dbReference>
<gene>
    <name evidence="1" type="ORF">S06H3_13584</name>
</gene>
<feature type="non-terminal residue" evidence="1">
    <location>
        <position position="1"/>
    </location>
</feature>
<evidence type="ECO:0000313" key="1">
    <source>
        <dbReference type="EMBL" id="GAI15416.1"/>
    </source>
</evidence>
<sequence length="87" mass="9580">LKVPVMREGKVIGGVGTSIFLNDLSNILAEELKLSDDMVFYAVTAENEVALHSNAELILQENTDLPKNVVFKTSPLTGWRFALGFKD</sequence>
<protein>
    <submittedName>
        <fullName evidence="1">Uncharacterized protein</fullName>
    </submittedName>
</protein>
<dbReference type="Gene3D" id="3.30.450.20">
    <property type="entry name" value="PAS domain"/>
    <property type="match status" value="1"/>
</dbReference>
<organism evidence="1">
    <name type="scientific">marine sediment metagenome</name>
    <dbReference type="NCBI Taxonomy" id="412755"/>
    <lineage>
        <taxon>unclassified sequences</taxon>
        <taxon>metagenomes</taxon>
        <taxon>ecological metagenomes</taxon>
    </lineage>
</organism>
<proteinExistence type="predicted"/>
<accession>X1MBD2</accession>